<feature type="transmembrane region" description="Helical" evidence="10">
    <location>
        <begin position="1092"/>
        <end position="1114"/>
    </location>
</feature>
<dbReference type="InterPro" id="IPR005821">
    <property type="entry name" value="Ion_trans_dom"/>
</dbReference>
<evidence type="ECO:0000259" key="11">
    <source>
        <dbReference type="PROSITE" id="PS50102"/>
    </source>
</evidence>
<dbReference type="Pfam" id="PF00520">
    <property type="entry name" value="Ion_trans"/>
    <property type="match status" value="1"/>
</dbReference>
<dbReference type="EMBL" id="CAJOBD010001203">
    <property type="protein sequence ID" value="CAF3772657.1"/>
    <property type="molecule type" value="Genomic_DNA"/>
</dbReference>
<keyword evidence="4 10" id="KW-1133">Transmembrane helix</keyword>
<evidence type="ECO:0000256" key="10">
    <source>
        <dbReference type="SAM" id="Phobius"/>
    </source>
</evidence>
<keyword evidence="6 10" id="KW-0472">Membrane</keyword>
<gene>
    <name evidence="12" type="ORF">JBS370_LOCUS13774</name>
</gene>
<evidence type="ECO:0000256" key="4">
    <source>
        <dbReference type="ARBA" id="ARBA00022989"/>
    </source>
</evidence>
<dbReference type="InterPro" id="IPR041491">
    <property type="entry name" value="TRPM_SLOG"/>
</dbReference>
<feature type="domain" description="RRM" evidence="11">
    <location>
        <begin position="1270"/>
        <end position="1343"/>
    </location>
</feature>
<organism evidence="12 13">
    <name type="scientific">Rotaria sordida</name>
    <dbReference type="NCBI Taxonomy" id="392033"/>
    <lineage>
        <taxon>Eukaryota</taxon>
        <taxon>Metazoa</taxon>
        <taxon>Spiralia</taxon>
        <taxon>Gnathifera</taxon>
        <taxon>Rotifera</taxon>
        <taxon>Eurotatoria</taxon>
        <taxon>Bdelloidea</taxon>
        <taxon>Philodinida</taxon>
        <taxon>Philodinidae</taxon>
        <taxon>Rotaria</taxon>
    </lineage>
</organism>
<name>A0A819A0K4_9BILA</name>
<dbReference type="PROSITE" id="PS50102">
    <property type="entry name" value="RRM"/>
    <property type="match status" value="1"/>
</dbReference>
<evidence type="ECO:0000256" key="5">
    <source>
        <dbReference type="ARBA" id="ARBA00023065"/>
    </source>
</evidence>
<evidence type="ECO:0000313" key="12">
    <source>
        <dbReference type="EMBL" id="CAF3772657.1"/>
    </source>
</evidence>
<feature type="region of interest" description="Disordered" evidence="9">
    <location>
        <begin position="1416"/>
        <end position="1437"/>
    </location>
</feature>
<comment type="subcellular location">
    <subcellularLocation>
        <location evidence="1">Membrane</location>
        <topology evidence="1">Multi-pass membrane protein</topology>
    </subcellularLocation>
</comment>
<keyword evidence="2" id="KW-0813">Transport</keyword>
<reference evidence="12" key="1">
    <citation type="submission" date="2021-02" db="EMBL/GenBank/DDBJ databases">
        <authorList>
            <person name="Nowell W R."/>
        </authorList>
    </citation>
    <scope>NUCLEOTIDE SEQUENCE</scope>
</reference>
<keyword evidence="3 10" id="KW-0812">Transmembrane</keyword>
<feature type="transmembrane region" description="Helical" evidence="10">
    <location>
        <begin position="1035"/>
        <end position="1060"/>
    </location>
</feature>
<evidence type="ECO:0000256" key="9">
    <source>
        <dbReference type="SAM" id="MobiDB-lite"/>
    </source>
</evidence>
<dbReference type="Proteomes" id="UP000663836">
    <property type="component" value="Unassembled WGS sequence"/>
</dbReference>
<dbReference type="SUPFAM" id="SSF54928">
    <property type="entry name" value="RNA-binding domain, RBD"/>
    <property type="match status" value="1"/>
</dbReference>
<evidence type="ECO:0000256" key="3">
    <source>
        <dbReference type="ARBA" id="ARBA00022692"/>
    </source>
</evidence>
<dbReference type="Pfam" id="PF00076">
    <property type="entry name" value="RRM_1"/>
    <property type="match status" value="1"/>
</dbReference>
<keyword evidence="5" id="KW-0406">Ion transport</keyword>
<protein>
    <recommendedName>
        <fullName evidence="11">RRM domain-containing protein</fullName>
    </recommendedName>
</protein>
<evidence type="ECO:0000256" key="2">
    <source>
        <dbReference type="ARBA" id="ARBA00022448"/>
    </source>
</evidence>
<accession>A0A819A0K4</accession>
<dbReference type="GO" id="GO:0030001">
    <property type="term" value="P:metal ion transport"/>
    <property type="evidence" value="ECO:0007669"/>
    <property type="project" value="TreeGrafter"/>
</dbReference>
<dbReference type="InterPro" id="IPR035979">
    <property type="entry name" value="RBD_domain_sf"/>
</dbReference>
<dbReference type="GO" id="GO:0005886">
    <property type="term" value="C:plasma membrane"/>
    <property type="evidence" value="ECO:0007669"/>
    <property type="project" value="TreeGrafter"/>
</dbReference>
<feature type="transmembrane region" description="Helical" evidence="10">
    <location>
        <begin position="902"/>
        <end position="923"/>
    </location>
</feature>
<proteinExistence type="predicted"/>
<evidence type="ECO:0000256" key="8">
    <source>
        <dbReference type="PROSITE-ProRule" id="PRU00176"/>
    </source>
</evidence>
<evidence type="ECO:0000256" key="6">
    <source>
        <dbReference type="ARBA" id="ARBA00023136"/>
    </source>
</evidence>
<dbReference type="InterPro" id="IPR057366">
    <property type="entry name" value="TRPM-like"/>
</dbReference>
<keyword evidence="7" id="KW-0407">Ion channel</keyword>
<dbReference type="InterPro" id="IPR012677">
    <property type="entry name" value="Nucleotide-bd_a/b_plait_sf"/>
</dbReference>
<feature type="transmembrane region" description="Helical" evidence="10">
    <location>
        <begin position="974"/>
        <end position="997"/>
    </location>
</feature>
<dbReference type="Pfam" id="PF25508">
    <property type="entry name" value="TRPM2"/>
    <property type="match status" value="1"/>
</dbReference>
<dbReference type="PANTHER" id="PTHR13800">
    <property type="entry name" value="TRANSIENT RECEPTOR POTENTIAL CATION CHANNEL, SUBFAMILY M, MEMBER 6"/>
    <property type="match status" value="1"/>
</dbReference>
<dbReference type="InterPro" id="IPR000504">
    <property type="entry name" value="RRM_dom"/>
</dbReference>
<dbReference type="InterPro" id="IPR050927">
    <property type="entry name" value="TRPM"/>
</dbReference>
<feature type="transmembrane region" description="Helical" evidence="10">
    <location>
        <begin position="793"/>
        <end position="812"/>
    </location>
</feature>
<dbReference type="GO" id="GO:0005261">
    <property type="term" value="F:monoatomic cation channel activity"/>
    <property type="evidence" value="ECO:0007669"/>
    <property type="project" value="TreeGrafter"/>
</dbReference>
<dbReference type="PANTHER" id="PTHR13800:SF1">
    <property type="entry name" value="TRANSIENT RECEPTOR POTENTIAL CATION CHANNEL TRPM"/>
    <property type="match status" value="1"/>
</dbReference>
<dbReference type="Gene3D" id="3.30.70.330">
    <property type="match status" value="1"/>
</dbReference>
<comment type="caution">
    <text evidence="12">The sequence shown here is derived from an EMBL/GenBank/DDBJ whole genome shotgun (WGS) entry which is preliminary data.</text>
</comment>
<evidence type="ECO:0000313" key="13">
    <source>
        <dbReference type="Proteomes" id="UP000663836"/>
    </source>
</evidence>
<dbReference type="Pfam" id="PF18139">
    <property type="entry name" value="LSDAT_euk"/>
    <property type="match status" value="1"/>
</dbReference>
<evidence type="ECO:0000256" key="1">
    <source>
        <dbReference type="ARBA" id="ARBA00004141"/>
    </source>
</evidence>
<sequence length="1437" mass="168019">MTDTVVSLMSIVDYFVNISSQFESNHLFNTLGVKSHGTITFNYTPSNKANFIRIPPDTSAIDVKDFLIRQCCDKRPSLVISITGSAKEYNMKSKLFQIFRKGLLKVVRTTDVWIITDGINTSMTKLIGEIIRTNPDSSRPIHLIGIATWGYISGVDQLDIHGTNVNYTKPRNIQKDEASLESNHTKFIFIDDETRNKFGSEIEFRTRFEKAIAGESFSLENTTIRRQHSSQDWNVNDSIPVVLLVIEGGLETIKIVHETIIQNNIPVVLFEGTGGCCDLFAKAYHLYNEYYYKTDISDRTIIDPEFSPEQKEQIKNRLRERLKIHNHEITQTISNDNIEIDYFELIYECIEKRKIFLNIINFNSHNLIEPDMDLAILQALLNATSGNDSSKTTIEQKREQLYLALEWNRVDIVKNFIMKDDRDWKLVDLNDLFEMALVRNQINFVQLFLDHDFSLVDLFDNHDKLVTLYRNENFNLIQDLNNPLRSIYTNIIKPLTGDFFEIDPVFNRKEVSSDIELDDEICSCCTIAYLRKPSIRPNDSMQSIASKRSNINHMDIDKELFLWSIITGKQDLALLFWSRGKNKICAALIATLLYKIKARKDKDPSYNVWADEFQILAVQILEKFYRTDPCACTKAIIRQIPEFGNATWLHLAVMVESKQFIAQRAVQHVLNDIWYGHIDHTEDTRLIIFSTIMLWYSGFLHYHKEMVERTEQFPLKCFNSHHSSSFIHHDTLRLKHQMNKTADKARMRLIQDKEEEEETIRVIGARHWEKTKTSVNQYLKNILMFLHAPYVKYLYNLYSHIIFLILFSYVILCDFFPLYGLQSNKCLANSNVNIDLDIRKESLKKTNNSQSFSYNLHHHKRLATTEIILIVWIFALFCDEIRQIFEIELKSIHSKILAYSSVFWNKLDFLALSLFFIGFILRIWPTTRCFCAARIVLAVDLSLWYIRTLDMFAAIKRLGPKLVMIGEMIHDLKFFMLMLTVFVLAFGVPTYSLVYGVEKFTWHLPRAIINLAYWQIFGELEALDEIEKNYEISGYVMFILLIAYMTVASVLLISLLIAMFSNTFDRLHMDADCIWKFQYYSLVSYYLSRPSLPAPLVIIIHFWRLIVYFLSTYIKLPWFRRKYRKHQNRSKLHIVANYELTRKIESIEDALGNEIYYYFLKTDRKMVDYDIDFDEDRVYSPQEIMLNKVKKLENQVQLIQNQQINMFEYLECLMNGIKKIGGDDIEMPKRYHTVSDISYNGKNLYVCFLPNKQNHHKKQRETYIKSYADRNISMSYMNGNIDDRKLNETFTTNGKIRSATVTTIKDQSQDYGFVNSSTTNAAIDDMNGKELNLKSLDVKTNKSSKKSRVSAFHRYTNITSFTRSQRSSSASSSLSRLSSRIHSLFKDHPFQYETVENSNINRRSSSSNSLSIEFNQEINHRKNTTSNNENEKHESEI</sequence>
<keyword evidence="8" id="KW-0694">RNA-binding</keyword>
<dbReference type="GO" id="GO:0003723">
    <property type="term" value="F:RNA binding"/>
    <property type="evidence" value="ECO:0007669"/>
    <property type="project" value="UniProtKB-UniRule"/>
</dbReference>
<evidence type="ECO:0000256" key="7">
    <source>
        <dbReference type="ARBA" id="ARBA00023303"/>
    </source>
</evidence>